<feature type="signal peptide" evidence="1">
    <location>
        <begin position="1"/>
        <end position="17"/>
    </location>
</feature>
<comment type="caution">
    <text evidence="2">The sequence shown here is derived from an EMBL/GenBank/DDBJ whole genome shotgun (WGS) entry which is preliminary data.</text>
</comment>
<keyword evidence="3" id="KW-1185">Reference proteome</keyword>
<keyword evidence="1" id="KW-0732">Signal</keyword>
<evidence type="ECO:0000313" key="3">
    <source>
        <dbReference type="Proteomes" id="UP001374579"/>
    </source>
</evidence>
<proteinExistence type="predicted"/>
<dbReference type="AlphaFoldDB" id="A0AAN9BLA1"/>
<organism evidence="2 3">
    <name type="scientific">Littorina saxatilis</name>
    <dbReference type="NCBI Taxonomy" id="31220"/>
    <lineage>
        <taxon>Eukaryota</taxon>
        <taxon>Metazoa</taxon>
        <taxon>Spiralia</taxon>
        <taxon>Lophotrochozoa</taxon>
        <taxon>Mollusca</taxon>
        <taxon>Gastropoda</taxon>
        <taxon>Caenogastropoda</taxon>
        <taxon>Littorinimorpha</taxon>
        <taxon>Littorinoidea</taxon>
        <taxon>Littorinidae</taxon>
        <taxon>Littorina</taxon>
    </lineage>
</organism>
<dbReference type="Proteomes" id="UP001374579">
    <property type="component" value="Unassembled WGS sequence"/>
</dbReference>
<evidence type="ECO:0000256" key="1">
    <source>
        <dbReference type="SAM" id="SignalP"/>
    </source>
</evidence>
<name>A0AAN9BLA1_9CAEN</name>
<accession>A0AAN9BLA1</accession>
<feature type="chain" id="PRO_5042914337" evidence="1">
    <location>
        <begin position="18"/>
        <end position="89"/>
    </location>
</feature>
<gene>
    <name evidence="2" type="ORF">V1264_015214</name>
</gene>
<dbReference type="EMBL" id="JBAMIC010000004">
    <property type="protein sequence ID" value="KAK7107264.1"/>
    <property type="molecule type" value="Genomic_DNA"/>
</dbReference>
<reference evidence="2 3" key="1">
    <citation type="submission" date="2024-02" db="EMBL/GenBank/DDBJ databases">
        <title>Chromosome-scale genome assembly of the rough periwinkle Littorina saxatilis.</title>
        <authorList>
            <person name="De Jode A."/>
            <person name="Faria R."/>
            <person name="Formenti G."/>
            <person name="Sims Y."/>
            <person name="Smith T.P."/>
            <person name="Tracey A."/>
            <person name="Wood J.M.D."/>
            <person name="Zagrodzka Z.B."/>
            <person name="Johannesson K."/>
            <person name="Butlin R.K."/>
            <person name="Leder E.H."/>
        </authorList>
    </citation>
    <scope>NUCLEOTIDE SEQUENCE [LARGE SCALE GENOMIC DNA]</scope>
    <source>
        <strain evidence="2">Snail1</strain>
        <tissue evidence="2">Muscle</tissue>
    </source>
</reference>
<sequence>MMKAVIVAFLFVAAVSAQYFCPATEAELGCVETKPDTAFCLDDGTWRCGKCETKRAVCFYNKKIARFESTCTRKGNAKPTCPVADTPAA</sequence>
<evidence type="ECO:0000313" key="2">
    <source>
        <dbReference type="EMBL" id="KAK7107264.1"/>
    </source>
</evidence>
<protein>
    <submittedName>
        <fullName evidence="2">Uncharacterized protein</fullName>
    </submittedName>
</protein>